<feature type="compositionally biased region" description="Polar residues" evidence="3">
    <location>
        <begin position="1089"/>
        <end position="1104"/>
    </location>
</feature>
<dbReference type="InterPro" id="IPR034035">
    <property type="entry name" value="Astacin-like_dom"/>
</dbReference>
<keyword evidence="1 2" id="KW-0378">Hydrolase</keyword>
<feature type="compositionally biased region" description="Polar residues" evidence="3">
    <location>
        <begin position="1224"/>
        <end position="1259"/>
    </location>
</feature>
<dbReference type="PRINTS" id="PR00480">
    <property type="entry name" value="ASTACIN"/>
</dbReference>
<dbReference type="Proteomes" id="UP001283361">
    <property type="component" value="Unassembled WGS sequence"/>
</dbReference>
<dbReference type="PANTHER" id="PTHR10127">
    <property type="entry name" value="DISCOIDIN, CUB, EGF, LAMININ , AND ZINC METALLOPROTEASE DOMAIN CONTAINING"/>
    <property type="match status" value="1"/>
</dbReference>
<dbReference type="GO" id="GO:0006508">
    <property type="term" value="P:proteolysis"/>
    <property type="evidence" value="ECO:0007669"/>
    <property type="project" value="UniProtKB-KW"/>
</dbReference>
<dbReference type="EMBL" id="JAWDGP010001763">
    <property type="protein sequence ID" value="KAK3788413.1"/>
    <property type="molecule type" value="Genomic_DNA"/>
</dbReference>
<dbReference type="Gene3D" id="3.40.390.10">
    <property type="entry name" value="Collagenase (Catalytic Domain)"/>
    <property type="match status" value="1"/>
</dbReference>
<feature type="compositionally biased region" description="Pro residues" evidence="3">
    <location>
        <begin position="1180"/>
        <end position="1190"/>
    </location>
</feature>
<keyword evidence="1 2" id="KW-0482">Metalloprotease</keyword>
<dbReference type="InterPro" id="IPR001506">
    <property type="entry name" value="Peptidase_M12A"/>
</dbReference>
<proteinExistence type="predicted"/>
<feature type="binding site" evidence="1">
    <location>
        <position position="310"/>
    </location>
    <ligand>
        <name>Zn(2+)</name>
        <dbReference type="ChEBI" id="CHEBI:29105"/>
        <note>catalytic</note>
    </ligand>
</feature>
<feature type="region of interest" description="Disordered" evidence="3">
    <location>
        <begin position="1109"/>
        <end position="1130"/>
    </location>
</feature>
<keyword evidence="1 2" id="KW-0645">Protease</keyword>
<dbReference type="SUPFAM" id="SSF55486">
    <property type="entry name" value="Metalloproteases ('zincins'), catalytic domain"/>
    <property type="match status" value="1"/>
</dbReference>
<feature type="region of interest" description="Disordered" evidence="3">
    <location>
        <begin position="1085"/>
        <end position="1104"/>
    </location>
</feature>
<dbReference type="InterPro" id="IPR024079">
    <property type="entry name" value="MetalloPept_cat_dom_sf"/>
</dbReference>
<feature type="domain" description="Peptidase M12A" evidence="4">
    <location>
        <begin position="215"/>
        <end position="413"/>
    </location>
</feature>
<feature type="region of interest" description="Disordered" evidence="3">
    <location>
        <begin position="1224"/>
        <end position="1275"/>
    </location>
</feature>
<evidence type="ECO:0000256" key="2">
    <source>
        <dbReference type="RuleBase" id="RU361183"/>
    </source>
</evidence>
<feature type="disulfide bond" evidence="1">
    <location>
        <begin position="257"/>
        <end position="412"/>
    </location>
</feature>
<comment type="cofactor">
    <cofactor evidence="1 2">
        <name>Zn(2+)</name>
        <dbReference type="ChEBI" id="CHEBI:29105"/>
    </cofactor>
    <text evidence="1 2">Binds 1 zinc ion per subunit.</text>
</comment>
<dbReference type="Pfam" id="PF01400">
    <property type="entry name" value="Astacin"/>
    <property type="match status" value="1"/>
</dbReference>
<evidence type="ECO:0000259" key="4">
    <source>
        <dbReference type="PROSITE" id="PS51864"/>
    </source>
</evidence>
<protein>
    <recommendedName>
        <fullName evidence="2">Metalloendopeptidase</fullName>
        <ecNumber evidence="2">3.4.24.-</ecNumber>
    </recommendedName>
</protein>
<keyword evidence="1 2" id="KW-0862">Zinc</keyword>
<evidence type="ECO:0000256" key="1">
    <source>
        <dbReference type="PROSITE-ProRule" id="PRU01211"/>
    </source>
</evidence>
<organism evidence="5 6">
    <name type="scientific">Elysia crispata</name>
    <name type="common">lettuce slug</name>
    <dbReference type="NCBI Taxonomy" id="231223"/>
    <lineage>
        <taxon>Eukaryota</taxon>
        <taxon>Metazoa</taxon>
        <taxon>Spiralia</taxon>
        <taxon>Lophotrochozoa</taxon>
        <taxon>Mollusca</taxon>
        <taxon>Gastropoda</taxon>
        <taxon>Heterobranchia</taxon>
        <taxon>Euthyneura</taxon>
        <taxon>Panpulmonata</taxon>
        <taxon>Sacoglossa</taxon>
        <taxon>Placobranchoidea</taxon>
        <taxon>Plakobranchidae</taxon>
        <taxon>Elysia</taxon>
    </lineage>
</organism>
<dbReference type="GO" id="GO:0004222">
    <property type="term" value="F:metalloendopeptidase activity"/>
    <property type="evidence" value="ECO:0007669"/>
    <property type="project" value="UniProtKB-UniRule"/>
</dbReference>
<feature type="compositionally biased region" description="Low complexity" evidence="3">
    <location>
        <begin position="546"/>
        <end position="556"/>
    </location>
</feature>
<name>A0AAE1E0J4_9GAST</name>
<dbReference type="PROSITE" id="PS51864">
    <property type="entry name" value="ASTACIN"/>
    <property type="match status" value="1"/>
</dbReference>
<keyword evidence="1" id="KW-1015">Disulfide bond</keyword>
<evidence type="ECO:0000256" key="3">
    <source>
        <dbReference type="SAM" id="MobiDB-lite"/>
    </source>
</evidence>
<feature type="compositionally biased region" description="Low complexity" evidence="3">
    <location>
        <begin position="1109"/>
        <end position="1125"/>
    </location>
</feature>
<feature type="binding site" evidence="1">
    <location>
        <position position="306"/>
    </location>
    <ligand>
        <name>Zn(2+)</name>
        <dbReference type="ChEBI" id="CHEBI:29105"/>
        <note>catalytic</note>
    </ligand>
</feature>
<gene>
    <name evidence="5" type="ORF">RRG08_012588</name>
</gene>
<evidence type="ECO:0000313" key="5">
    <source>
        <dbReference type="EMBL" id="KAK3788413.1"/>
    </source>
</evidence>
<feature type="compositionally biased region" description="Low complexity" evidence="3">
    <location>
        <begin position="1265"/>
        <end position="1275"/>
    </location>
</feature>
<feature type="compositionally biased region" description="Polar residues" evidence="3">
    <location>
        <begin position="924"/>
        <end position="942"/>
    </location>
</feature>
<comment type="caution">
    <text evidence="5">The sequence shown here is derived from an EMBL/GenBank/DDBJ whole genome shotgun (WGS) entry which is preliminary data.</text>
</comment>
<dbReference type="EC" id="3.4.24.-" evidence="2"/>
<feature type="active site" evidence="1">
    <location>
        <position position="307"/>
    </location>
</feature>
<dbReference type="PANTHER" id="PTHR10127:SF802">
    <property type="entry name" value="ZINC METALLOPROTEINASE NAS-10"/>
    <property type="match status" value="1"/>
</dbReference>
<accession>A0AAE1E0J4</accession>
<feature type="compositionally biased region" description="Gly residues" evidence="3">
    <location>
        <begin position="532"/>
        <end position="545"/>
    </location>
</feature>
<keyword evidence="1 2" id="KW-0479">Metal-binding</keyword>
<evidence type="ECO:0000313" key="6">
    <source>
        <dbReference type="Proteomes" id="UP001283361"/>
    </source>
</evidence>
<reference evidence="5" key="1">
    <citation type="journal article" date="2023" name="G3 (Bethesda)">
        <title>A reference genome for the long-term kleptoplast-retaining sea slug Elysia crispata morphotype clarki.</title>
        <authorList>
            <person name="Eastman K.E."/>
            <person name="Pendleton A.L."/>
            <person name="Shaikh M.A."/>
            <person name="Suttiyut T."/>
            <person name="Ogas R."/>
            <person name="Tomko P."/>
            <person name="Gavelis G."/>
            <person name="Widhalm J.R."/>
            <person name="Wisecaver J.H."/>
        </authorList>
    </citation>
    <scope>NUCLEOTIDE SEQUENCE</scope>
    <source>
        <strain evidence="5">ECLA1</strain>
    </source>
</reference>
<dbReference type="CDD" id="cd04280">
    <property type="entry name" value="ZnMc_astacin_like"/>
    <property type="match status" value="1"/>
</dbReference>
<keyword evidence="6" id="KW-1185">Reference proteome</keyword>
<dbReference type="SMART" id="SM00235">
    <property type="entry name" value="ZnMc"/>
    <property type="match status" value="1"/>
</dbReference>
<feature type="region of interest" description="Disordered" evidence="3">
    <location>
        <begin position="1165"/>
        <end position="1195"/>
    </location>
</feature>
<dbReference type="InterPro" id="IPR006026">
    <property type="entry name" value="Peptidase_Metallo"/>
</dbReference>
<feature type="binding site" evidence="1">
    <location>
        <position position="316"/>
    </location>
    <ligand>
        <name>Zn(2+)</name>
        <dbReference type="ChEBI" id="CHEBI:29105"/>
        <note>catalytic</note>
    </ligand>
</feature>
<feature type="region of interest" description="Disordered" evidence="3">
    <location>
        <begin position="897"/>
        <end position="1002"/>
    </location>
</feature>
<comment type="caution">
    <text evidence="1">Lacks conserved residue(s) required for the propagation of feature annotation.</text>
</comment>
<sequence length="1312" mass="143949">MADSYLVFTLERAAFRAIRRRLIYAYLFCCRVSYKKTLDTSSKILWLAFSRQVNLVHEEHKKEQRIEKPKEEGKLENWKVAPIRACCYFLCAMLELREACSTLLFLCTALACGVCSEFQASNPPSDSSQGLSIWLEEDEPESKITKTGLQMTEGTYGIPVSIDSLFEQIQPNPPDDQECTNGSELSEMDMCLTQPQLGLFSSISPPTPGKRKKRQASANGFSLWENGVIPYVFNSTFPAQDRDAIVNAMSEWEKGSCVRFRPANLEDRDMIVFRDGKRCSTNIGRITGEQAVTLAKTCRSKRILIHELGHVIGLIHEHQRHDRDKYVKVMLEHVRNTSQERYQFTKLLSGSITDKNVKYDYTSVMHYGKNYFARAPHLITLHTRDQRYQDVIGRAEKPSFSDLETVNRLYLCSAGCPRSLHCGDHCYMDRMCMCRCRAGYDKAYFSGPGPYRNNLADSTCEFFASRGECTGNIKDTVRPLCAKSCGLHQYKFNTPTSDTVANGNRNGNLVQRRQQLLRQQLQLQQNSKRGRLGAGGGGGGGGSGGSLISPASPSASRVWSRGNSINAIGSGIGLNKNNNFANSVYSNNLNSVNEIQYLRGGGGGGRARQQQQQRNFQNQAILRDDGQMLPGSEVRGQQARMAQQQQHQNFRAAFLQRQAALSSSEPNLLRSLVLGRSPDGRTARLLLPAQVNSRSLQRRLSSGPSPISPQRLSLLRQQQDATRLPLLARPGAANLLSPAQNSLARSRLTRTSAFRARANWVAPEVNPQQRELELNRQRLLDSVTANERQRGVSNAMLNARNLALLSPTAASSAAMTTSRWRNIPSGDGRFLQGRNSAGEFSVSGANQWRKPVGAASFRGQNMPVTLDLERVSGPLPLAGFNDPKFGAGHVDGVAGKTASTDAGGSTDIHATQGGPGESGRVLDASSQGIIITDNTPTVSGSGNKELWDGQPSSAGNFPPPPQDIVAQPLAGTGESDHRSYDNLPVNNNNGQGFEPPPPPVPPIPPLSNSDPTLWDSFMSGAGSQPETVGSPMAAAYHGGTDIGNQKSNTNHNNEPFIDVLSLAEQPHPIPIDPHPQRLTNFHDVKGNIDSASGGNNGPQYNLWGQLQQDPHQQPQINHFQRQQQQRPHESQTLLQRINQFQAFTDSDASVAATVLAEPSNEAIPNKELRFNSSIISPGTSPGPPKNPPSPDVTNTGAFFQMLAKTEPDPGDLLQTQRWLRYPTYSQRSTPASTSPANQHLGLTSGSRASANKGGNSSDMNHNRSENTNSGSGYGSNSQTLFRSLFNSGIRFSKDREERVLVPSLYTLPSVRR</sequence>
<dbReference type="GO" id="GO:0008270">
    <property type="term" value="F:zinc ion binding"/>
    <property type="evidence" value="ECO:0007669"/>
    <property type="project" value="UniProtKB-UniRule"/>
</dbReference>
<feature type="region of interest" description="Disordered" evidence="3">
    <location>
        <begin position="524"/>
        <end position="556"/>
    </location>
</feature>